<feature type="transmembrane region" description="Helical" evidence="1">
    <location>
        <begin position="202"/>
        <end position="221"/>
    </location>
</feature>
<feature type="transmembrane region" description="Helical" evidence="1">
    <location>
        <begin position="47"/>
        <end position="69"/>
    </location>
</feature>
<accession>A0A8K0XJQ8</accession>
<organism evidence="3 4">
    <name type="scientific">Cristinia sonorae</name>
    <dbReference type="NCBI Taxonomy" id="1940300"/>
    <lineage>
        <taxon>Eukaryota</taxon>
        <taxon>Fungi</taxon>
        <taxon>Dikarya</taxon>
        <taxon>Basidiomycota</taxon>
        <taxon>Agaricomycotina</taxon>
        <taxon>Agaricomycetes</taxon>
        <taxon>Agaricomycetidae</taxon>
        <taxon>Agaricales</taxon>
        <taxon>Pleurotineae</taxon>
        <taxon>Stephanosporaceae</taxon>
        <taxon>Cristinia</taxon>
    </lineage>
</organism>
<dbReference type="InterPro" id="IPR045339">
    <property type="entry name" value="DUF6534"/>
</dbReference>
<keyword evidence="1" id="KW-0472">Membrane</keyword>
<keyword evidence="1" id="KW-0812">Transmembrane</keyword>
<gene>
    <name evidence="3" type="ORF">BXZ70DRAFT_748134</name>
</gene>
<evidence type="ECO:0000256" key="1">
    <source>
        <dbReference type="SAM" id="Phobius"/>
    </source>
</evidence>
<feature type="transmembrane region" description="Helical" evidence="1">
    <location>
        <begin position="12"/>
        <end position="35"/>
    </location>
</feature>
<evidence type="ECO:0000313" key="4">
    <source>
        <dbReference type="Proteomes" id="UP000813824"/>
    </source>
</evidence>
<feature type="transmembrane region" description="Helical" evidence="1">
    <location>
        <begin position="227"/>
        <end position="249"/>
    </location>
</feature>
<dbReference type="Proteomes" id="UP000813824">
    <property type="component" value="Unassembled WGS sequence"/>
</dbReference>
<keyword evidence="4" id="KW-1185">Reference proteome</keyword>
<dbReference type="EMBL" id="JAEVFJ010000074">
    <property type="protein sequence ID" value="KAH8073390.1"/>
    <property type="molecule type" value="Genomic_DNA"/>
</dbReference>
<protein>
    <recommendedName>
        <fullName evidence="2">DUF6534 domain-containing protein</fullName>
    </recommendedName>
</protein>
<dbReference type="PANTHER" id="PTHR40465:SF1">
    <property type="entry name" value="DUF6534 DOMAIN-CONTAINING PROTEIN"/>
    <property type="match status" value="1"/>
</dbReference>
<feature type="domain" description="DUF6534" evidence="2">
    <location>
        <begin position="167"/>
        <end position="245"/>
    </location>
</feature>
<dbReference type="Pfam" id="PF20152">
    <property type="entry name" value="DUF6534"/>
    <property type="match status" value="1"/>
</dbReference>
<keyword evidence="1" id="KW-1133">Transmembrane helix</keyword>
<reference evidence="3" key="1">
    <citation type="journal article" date="2021" name="New Phytol.">
        <title>Evolutionary innovations through gain and loss of genes in the ectomycorrhizal Boletales.</title>
        <authorList>
            <person name="Wu G."/>
            <person name="Miyauchi S."/>
            <person name="Morin E."/>
            <person name="Kuo A."/>
            <person name="Drula E."/>
            <person name="Varga T."/>
            <person name="Kohler A."/>
            <person name="Feng B."/>
            <person name="Cao Y."/>
            <person name="Lipzen A."/>
            <person name="Daum C."/>
            <person name="Hundley H."/>
            <person name="Pangilinan J."/>
            <person name="Johnson J."/>
            <person name="Barry K."/>
            <person name="LaButti K."/>
            <person name="Ng V."/>
            <person name="Ahrendt S."/>
            <person name="Min B."/>
            <person name="Choi I.G."/>
            <person name="Park H."/>
            <person name="Plett J.M."/>
            <person name="Magnuson J."/>
            <person name="Spatafora J.W."/>
            <person name="Nagy L.G."/>
            <person name="Henrissat B."/>
            <person name="Grigoriev I.V."/>
            <person name="Yang Z.L."/>
            <person name="Xu J."/>
            <person name="Martin F.M."/>
        </authorList>
    </citation>
    <scope>NUCLEOTIDE SEQUENCE</scope>
    <source>
        <strain evidence="3">KKN 215</strain>
    </source>
</reference>
<evidence type="ECO:0000313" key="3">
    <source>
        <dbReference type="EMBL" id="KAH8073390.1"/>
    </source>
</evidence>
<sequence length="265" mass="29266">MVSEVESRLGALVVEGCLTLMLYGVLTVQAYVFMLSCQKDSVFTKTIAFAVWTLESLVSAFMVHALYHYTMEIFGHPDLIDNMVWSAPSLYTADRIVVTLVQGYCVWRIWQLSAKSFSTIVPALLWIGRTAISFTILAFLWKFPTWTKIHQDHLTRQVIISCLSVGLASDIAVMAYMIHFLKRDQTGFKGTDHVIRAMISSTVNSGAGVVAASIGLLATYLSAKASLAFVGFITISSVSYANMFFGLYVPVPFPLVLDIPSSHIP</sequence>
<dbReference type="AlphaFoldDB" id="A0A8K0XJQ8"/>
<evidence type="ECO:0000259" key="2">
    <source>
        <dbReference type="Pfam" id="PF20152"/>
    </source>
</evidence>
<comment type="caution">
    <text evidence="3">The sequence shown here is derived from an EMBL/GenBank/DDBJ whole genome shotgun (WGS) entry which is preliminary data.</text>
</comment>
<dbReference type="PANTHER" id="PTHR40465">
    <property type="entry name" value="CHROMOSOME 1, WHOLE GENOME SHOTGUN SEQUENCE"/>
    <property type="match status" value="1"/>
</dbReference>
<name>A0A8K0XJQ8_9AGAR</name>
<dbReference type="OrthoDB" id="2535105at2759"/>
<proteinExistence type="predicted"/>
<feature type="transmembrane region" description="Helical" evidence="1">
    <location>
        <begin position="119"/>
        <end position="143"/>
    </location>
</feature>
<feature type="transmembrane region" description="Helical" evidence="1">
    <location>
        <begin position="158"/>
        <end position="181"/>
    </location>
</feature>